<evidence type="ECO:0000256" key="3">
    <source>
        <dbReference type="ARBA" id="ARBA00022695"/>
    </source>
</evidence>
<feature type="binding site" evidence="8">
    <location>
        <position position="260"/>
    </location>
    <ligand>
        <name>ATP</name>
        <dbReference type="ChEBI" id="CHEBI:30616"/>
    </ligand>
</feature>
<evidence type="ECO:0000256" key="8">
    <source>
        <dbReference type="HAMAP-Rule" id="MF_00692"/>
    </source>
</evidence>
<keyword evidence="3 8" id="KW-0548">Nucleotidyltransferase</keyword>
<dbReference type="InterPro" id="IPR003846">
    <property type="entry name" value="SelO"/>
</dbReference>
<accession>A0LAM8</accession>
<feature type="binding site" evidence="8">
    <location>
        <position position="181"/>
    </location>
    <ligand>
        <name>ATP</name>
        <dbReference type="ChEBI" id="CHEBI:30616"/>
    </ligand>
</feature>
<proteinExistence type="inferred from homology"/>
<dbReference type="RefSeq" id="WP_011714140.1">
    <property type="nucleotide sequence ID" value="NC_008576.1"/>
</dbReference>
<evidence type="ECO:0000256" key="6">
    <source>
        <dbReference type="ARBA" id="ARBA00022840"/>
    </source>
</evidence>
<dbReference type="EC" id="2.7.7.-" evidence="8"/>
<keyword evidence="2 8" id="KW-0808">Transferase</keyword>
<comment type="catalytic activity">
    <reaction evidence="8">
        <text>L-threonyl-[protein] + ATP = 3-O-(5'-adenylyl)-L-threonyl-[protein] + diphosphate</text>
        <dbReference type="Rhea" id="RHEA:54292"/>
        <dbReference type="Rhea" id="RHEA-COMP:11060"/>
        <dbReference type="Rhea" id="RHEA-COMP:13847"/>
        <dbReference type="ChEBI" id="CHEBI:30013"/>
        <dbReference type="ChEBI" id="CHEBI:30616"/>
        <dbReference type="ChEBI" id="CHEBI:33019"/>
        <dbReference type="ChEBI" id="CHEBI:138113"/>
        <dbReference type="EC" id="2.7.7.108"/>
    </reaction>
</comment>
<organism evidence="9 10">
    <name type="scientific">Magnetococcus marinus (strain ATCC BAA-1437 / JCM 17883 / MC-1)</name>
    <dbReference type="NCBI Taxonomy" id="156889"/>
    <lineage>
        <taxon>Bacteria</taxon>
        <taxon>Pseudomonadati</taxon>
        <taxon>Pseudomonadota</taxon>
        <taxon>Magnetococcia</taxon>
        <taxon>Magnetococcales</taxon>
        <taxon>Magnetococcaceae</taxon>
        <taxon>Magnetococcus</taxon>
    </lineage>
</organism>
<comment type="similarity">
    <text evidence="1 8">Belongs to the SELO family.</text>
</comment>
<protein>
    <recommendedName>
        <fullName evidence="8">Protein nucleotidyltransferase YdiU</fullName>
        <ecNumber evidence="8">2.7.7.-</ecNumber>
    </recommendedName>
    <alternativeName>
        <fullName evidence="8">Protein adenylyltransferase YdiU</fullName>
        <ecNumber evidence="8">2.7.7.108</ecNumber>
    </alternativeName>
    <alternativeName>
        <fullName evidence="8">Protein uridylyltransferase YdiU</fullName>
        <ecNumber evidence="8">2.7.7.-</ecNumber>
    </alternativeName>
</protein>
<evidence type="ECO:0000313" key="10">
    <source>
        <dbReference type="Proteomes" id="UP000002586"/>
    </source>
</evidence>
<dbReference type="GO" id="GO:0005524">
    <property type="term" value="F:ATP binding"/>
    <property type="evidence" value="ECO:0007669"/>
    <property type="project" value="UniProtKB-UniRule"/>
</dbReference>
<feature type="binding site" evidence="8">
    <location>
        <position position="91"/>
    </location>
    <ligand>
        <name>ATP</name>
        <dbReference type="ChEBI" id="CHEBI:30616"/>
    </ligand>
</feature>
<feature type="binding site" evidence="8">
    <location>
        <position position="123"/>
    </location>
    <ligand>
        <name>ATP</name>
        <dbReference type="ChEBI" id="CHEBI:30616"/>
    </ligand>
</feature>
<dbReference type="EMBL" id="CP000471">
    <property type="protein sequence ID" value="ABK45021.1"/>
    <property type="molecule type" value="Genomic_DNA"/>
</dbReference>
<dbReference type="eggNOG" id="COG0397">
    <property type="taxonomic scope" value="Bacteria"/>
</dbReference>
<feature type="binding site" evidence="8">
    <location>
        <position position="124"/>
    </location>
    <ligand>
        <name>ATP</name>
        <dbReference type="ChEBI" id="CHEBI:30616"/>
    </ligand>
</feature>
<reference evidence="9 10" key="2">
    <citation type="journal article" date="2012" name="Int. J. Syst. Evol. Microbiol.">
        <title>Magnetococcus marinus gen. nov., sp. nov., a marine, magnetotactic bacterium that represents a novel lineage (Magnetococcaceae fam. nov.; Magnetococcales ord. nov.) at the base of the Alphaproteobacteria.</title>
        <authorList>
            <person name="Bazylinski D.A."/>
            <person name="Williams T.J."/>
            <person name="Lefevre C.T."/>
            <person name="Berg R.J."/>
            <person name="Zhang C.L."/>
            <person name="Bowser S.S."/>
            <person name="Dean A.J."/>
            <person name="Beveridge T.J."/>
        </authorList>
    </citation>
    <scope>NUCLEOTIDE SEQUENCE [LARGE SCALE GENOMIC DNA]</scope>
    <source>
        <strain evidence="10">ATCC BAA-1437 / JCM 17883 / MC-1</strain>
    </source>
</reference>
<feature type="binding site" evidence="8">
    <location>
        <position position="111"/>
    </location>
    <ligand>
        <name>ATP</name>
        <dbReference type="ChEBI" id="CHEBI:30616"/>
    </ligand>
</feature>
<feature type="binding site" evidence="8">
    <location>
        <position position="88"/>
    </location>
    <ligand>
        <name>ATP</name>
        <dbReference type="ChEBI" id="CHEBI:30616"/>
    </ligand>
</feature>
<evidence type="ECO:0000256" key="2">
    <source>
        <dbReference type="ARBA" id="ARBA00022679"/>
    </source>
</evidence>
<dbReference type="GO" id="GO:0030145">
    <property type="term" value="F:manganese ion binding"/>
    <property type="evidence" value="ECO:0007669"/>
    <property type="project" value="UniProtKB-UniRule"/>
</dbReference>
<evidence type="ECO:0000256" key="4">
    <source>
        <dbReference type="ARBA" id="ARBA00022723"/>
    </source>
</evidence>
<dbReference type="KEGG" id="mgm:Mmc1_2521"/>
<sequence>MGEVGWCFDNSYGRLPAHFYARLAPVPVAQPRLVLCNDALAQQMGLDFSQVDAHTLAQQLSGNQLPTGAEPLAQAYAGHQFGHFTMLGDGRAIVLGEHLTPSGQRLDVQLKGSGRTPFSRNGDGRAALGPMLREYIISEAMHGLGIATTRSLAVVATGEVVMREEPLAGAILTRVAASHVRVGSFQYLAMREDEAGLAQLAAYTLARHYPERQGGDNPALELLKGVLQRQLSLVVAWMRVGFIHGVMNTDNTTLSGETIDYGPCAFMDHYHKDTVFSSIDHAGRYRYGNQPRMIRWNLARLAEALLPLLHPKPNKAIALAEEVVFAFDDRYTASWREMMAHKLGLFELQDGDDALMEQLLTWMQQSQADYTQTFRQLSTPAGSPPWLASLEPWWQQWQARLARQAQPLERVYARMQQVNPAIIPRNHRVEAALQAATEAGDLAPVRQLVAALQDPYHDGVAQQAYVTPPAPAQVAHYQTFCGT</sequence>
<keyword evidence="8" id="KW-0464">Manganese</keyword>
<dbReference type="STRING" id="156889.Mmc1_2521"/>
<dbReference type="Proteomes" id="UP000002586">
    <property type="component" value="Chromosome"/>
</dbReference>
<keyword evidence="6 8" id="KW-0067">ATP-binding</keyword>
<comment type="catalytic activity">
    <reaction evidence="8">
        <text>L-seryl-[protein] + ATP = 3-O-(5'-adenylyl)-L-seryl-[protein] + diphosphate</text>
        <dbReference type="Rhea" id="RHEA:58120"/>
        <dbReference type="Rhea" id="RHEA-COMP:9863"/>
        <dbReference type="Rhea" id="RHEA-COMP:15073"/>
        <dbReference type="ChEBI" id="CHEBI:29999"/>
        <dbReference type="ChEBI" id="CHEBI:30616"/>
        <dbReference type="ChEBI" id="CHEBI:33019"/>
        <dbReference type="ChEBI" id="CHEBI:142516"/>
        <dbReference type="EC" id="2.7.7.108"/>
    </reaction>
</comment>
<feature type="binding site" evidence="8">
    <location>
        <position position="174"/>
    </location>
    <ligand>
        <name>ATP</name>
        <dbReference type="ChEBI" id="CHEBI:30616"/>
    </ligand>
</feature>
<comment type="catalytic activity">
    <reaction evidence="8">
        <text>L-seryl-[protein] + UTP = O-(5'-uridylyl)-L-seryl-[protein] + diphosphate</text>
        <dbReference type="Rhea" id="RHEA:64604"/>
        <dbReference type="Rhea" id="RHEA-COMP:9863"/>
        <dbReference type="Rhea" id="RHEA-COMP:16635"/>
        <dbReference type="ChEBI" id="CHEBI:29999"/>
        <dbReference type="ChEBI" id="CHEBI:33019"/>
        <dbReference type="ChEBI" id="CHEBI:46398"/>
        <dbReference type="ChEBI" id="CHEBI:156051"/>
    </reaction>
</comment>
<dbReference type="AlphaFoldDB" id="A0LAM8"/>
<keyword evidence="7 8" id="KW-0460">Magnesium</keyword>
<reference evidence="10" key="1">
    <citation type="journal article" date="2009" name="Appl. Environ. Microbiol.">
        <title>Complete genome sequence of the chemolithoautotrophic marine magnetotactic coccus strain MC-1.</title>
        <authorList>
            <person name="Schubbe S."/>
            <person name="Williams T.J."/>
            <person name="Xie G."/>
            <person name="Kiss H.E."/>
            <person name="Brettin T.S."/>
            <person name="Martinez D."/>
            <person name="Ross C.A."/>
            <person name="Schuler D."/>
            <person name="Cox B.L."/>
            <person name="Nealson K.H."/>
            <person name="Bazylinski D.A."/>
        </authorList>
    </citation>
    <scope>NUCLEOTIDE SEQUENCE [LARGE SCALE GENOMIC DNA]</scope>
    <source>
        <strain evidence="10">ATCC BAA-1437 / JCM 17883 / MC-1</strain>
    </source>
</reference>
<dbReference type="EC" id="2.7.7.108" evidence="8"/>
<dbReference type="Pfam" id="PF02696">
    <property type="entry name" value="SelO"/>
    <property type="match status" value="1"/>
</dbReference>
<dbReference type="OrthoDB" id="9776281at2"/>
<dbReference type="HOGENOM" id="CLU_010245_4_1_5"/>
<keyword evidence="5 8" id="KW-0547">Nucleotide-binding</keyword>
<gene>
    <name evidence="8" type="primary">ydiU</name>
    <name evidence="8" type="synonym">selO</name>
    <name evidence="9" type="ordered locus">Mmc1_2521</name>
</gene>
<evidence type="ECO:0000256" key="1">
    <source>
        <dbReference type="ARBA" id="ARBA00009747"/>
    </source>
</evidence>
<keyword evidence="4 8" id="KW-0479">Metal-binding</keyword>
<dbReference type="PANTHER" id="PTHR32057:SF14">
    <property type="entry name" value="PROTEIN ADENYLYLTRANSFERASE SELO, MITOCHONDRIAL"/>
    <property type="match status" value="1"/>
</dbReference>
<feature type="active site" description="Proton acceptor" evidence="8">
    <location>
        <position position="250"/>
    </location>
</feature>
<comment type="function">
    <text evidence="8">Nucleotidyltransferase involved in the post-translational modification of proteins. It can catalyze the addition of adenosine monophosphate (AMP) or uridine monophosphate (UMP) to a protein, resulting in modifications known as AMPylation and UMPylation.</text>
</comment>
<dbReference type="NCBIfam" id="NF000658">
    <property type="entry name" value="PRK00029.1"/>
    <property type="match status" value="1"/>
</dbReference>
<evidence type="ECO:0000256" key="5">
    <source>
        <dbReference type="ARBA" id="ARBA00022741"/>
    </source>
</evidence>
<evidence type="ECO:0000313" key="9">
    <source>
        <dbReference type="EMBL" id="ABK45021.1"/>
    </source>
</evidence>
<comment type="catalytic activity">
    <reaction evidence="8">
        <text>L-tyrosyl-[protein] + ATP = O-(5'-adenylyl)-L-tyrosyl-[protein] + diphosphate</text>
        <dbReference type="Rhea" id="RHEA:54288"/>
        <dbReference type="Rhea" id="RHEA-COMP:10136"/>
        <dbReference type="Rhea" id="RHEA-COMP:13846"/>
        <dbReference type="ChEBI" id="CHEBI:30616"/>
        <dbReference type="ChEBI" id="CHEBI:33019"/>
        <dbReference type="ChEBI" id="CHEBI:46858"/>
        <dbReference type="ChEBI" id="CHEBI:83624"/>
        <dbReference type="EC" id="2.7.7.108"/>
    </reaction>
</comment>
<name>A0LAM8_MAGMM</name>
<dbReference type="GO" id="GO:0070733">
    <property type="term" value="F:AMPylase activity"/>
    <property type="evidence" value="ECO:0007669"/>
    <property type="project" value="UniProtKB-EC"/>
</dbReference>
<evidence type="ECO:0000256" key="7">
    <source>
        <dbReference type="ARBA" id="ARBA00022842"/>
    </source>
</evidence>
<keyword evidence="10" id="KW-1185">Reference proteome</keyword>
<comment type="catalytic activity">
    <reaction evidence="8">
        <text>L-tyrosyl-[protein] + UTP = O-(5'-uridylyl)-L-tyrosyl-[protein] + diphosphate</text>
        <dbReference type="Rhea" id="RHEA:83887"/>
        <dbReference type="Rhea" id="RHEA-COMP:10136"/>
        <dbReference type="Rhea" id="RHEA-COMP:20238"/>
        <dbReference type="ChEBI" id="CHEBI:33019"/>
        <dbReference type="ChEBI" id="CHEBI:46398"/>
        <dbReference type="ChEBI" id="CHEBI:46858"/>
        <dbReference type="ChEBI" id="CHEBI:90602"/>
    </reaction>
</comment>
<dbReference type="HAMAP" id="MF_00692">
    <property type="entry name" value="SelO"/>
    <property type="match status" value="1"/>
</dbReference>
<feature type="binding site" evidence="8">
    <location>
        <position position="251"/>
    </location>
    <ligand>
        <name>Mg(2+)</name>
        <dbReference type="ChEBI" id="CHEBI:18420"/>
    </ligand>
</feature>
<dbReference type="GO" id="GO:0000287">
    <property type="term" value="F:magnesium ion binding"/>
    <property type="evidence" value="ECO:0007669"/>
    <property type="project" value="UniProtKB-UniRule"/>
</dbReference>
<comment type="catalytic activity">
    <reaction evidence="8">
        <text>L-histidyl-[protein] + UTP = N(tele)-(5'-uridylyl)-L-histidyl-[protein] + diphosphate</text>
        <dbReference type="Rhea" id="RHEA:83891"/>
        <dbReference type="Rhea" id="RHEA-COMP:9745"/>
        <dbReference type="Rhea" id="RHEA-COMP:20239"/>
        <dbReference type="ChEBI" id="CHEBI:29979"/>
        <dbReference type="ChEBI" id="CHEBI:33019"/>
        <dbReference type="ChEBI" id="CHEBI:46398"/>
        <dbReference type="ChEBI" id="CHEBI:233474"/>
    </reaction>
</comment>
<feature type="binding site" evidence="8">
    <location>
        <position position="260"/>
    </location>
    <ligand>
        <name>Mg(2+)</name>
        <dbReference type="ChEBI" id="CHEBI:18420"/>
    </ligand>
</feature>
<dbReference type="PANTHER" id="PTHR32057">
    <property type="entry name" value="PROTEIN ADENYLYLTRANSFERASE SELO, MITOCHONDRIAL"/>
    <property type="match status" value="1"/>
</dbReference>
<feature type="binding site" evidence="8">
    <location>
        <position position="90"/>
    </location>
    <ligand>
        <name>ATP</name>
        <dbReference type="ChEBI" id="CHEBI:30616"/>
    </ligand>
</feature>
<comment type="cofactor">
    <cofactor evidence="8">
        <name>Mg(2+)</name>
        <dbReference type="ChEBI" id="CHEBI:18420"/>
    </cofactor>
    <cofactor evidence="8">
        <name>Mn(2+)</name>
        <dbReference type="ChEBI" id="CHEBI:29035"/>
    </cofactor>
</comment>